<keyword evidence="2" id="KW-1185">Reference proteome</keyword>
<evidence type="ECO:0000313" key="1">
    <source>
        <dbReference type="EMBL" id="GHO60533.1"/>
    </source>
</evidence>
<comment type="caution">
    <text evidence="1">The sequence shown here is derived from an EMBL/GenBank/DDBJ whole genome shotgun (WGS) entry which is preliminary data.</text>
</comment>
<proteinExistence type="predicted"/>
<organism evidence="1 2">
    <name type="scientific">Ktedonobacter robiniae</name>
    <dbReference type="NCBI Taxonomy" id="2778365"/>
    <lineage>
        <taxon>Bacteria</taxon>
        <taxon>Bacillati</taxon>
        <taxon>Chloroflexota</taxon>
        <taxon>Ktedonobacteria</taxon>
        <taxon>Ktedonobacterales</taxon>
        <taxon>Ktedonobacteraceae</taxon>
        <taxon>Ktedonobacter</taxon>
    </lineage>
</organism>
<dbReference type="Proteomes" id="UP000654345">
    <property type="component" value="Unassembled WGS sequence"/>
</dbReference>
<name>A0ABQ3V685_9CHLR</name>
<protein>
    <submittedName>
        <fullName evidence="1">Uncharacterized protein</fullName>
    </submittedName>
</protein>
<reference evidence="1 2" key="1">
    <citation type="journal article" date="2021" name="Int. J. Syst. Evol. Microbiol.">
        <title>Reticulibacter mediterranei gen. nov., sp. nov., within the new family Reticulibacteraceae fam. nov., and Ktedonospora formicarum gen. nov., sp. nov., Ktedonobacter robiniae sp. nov., Dictyobacter formicarum sp. nov. and Dictyobacter arantiisoli sp. nov., belonging to the class Ktedonobacteria.</title>
        <authorList>
            <person name="Yabe S."/>
            <person name="Zheng Y."/>
            <person name="Wang C.M."/>
            <person name="Sakai Y."/>
            <person name="Abe K."/>
            <person name="Yokota A."/>
            <person name="Donadio S."/>
            <person name="Cavaletti L."/>
            <person name="Monciardini P."/>
        </authorList>
    </citation>
    <scope>NUCLEOTIDE SEQUENCE [LARGE SCALE GENOMIC DNA]</scope>
    <source>
        <strain evidence="1 2">SOSP1-30</strain>
    </source>
</reference>
<dbReference type="EMBL" id="BNJG01000005">
    <property type="protein sequence ID" value="GHO60533.1"/>
    <property type="molecule type" value="Genomic_DNA"/>
</dbReference>
<accession>A0ABQ3V685</accession>
<sequence length="74" mass="8507">MGRGNTPLAGSPEGNSKVFHAGKALLGLFGKGFEHHQFHLGWQRGHLIYKPRRWRVEVLRHQFWHCPLKGTHPC</sequence>
<gene>
    <name evidence="1" type="ORF">KSB_90080</name>
</gene>
<evidence type="ECO:0000313" key="2">
    <source>
        <dbReference type="Proteomes" id="UP000654345"/>
    </source>
</evidence>